<comment type="caution">
    <text evidence="2">The sequence shown here is derived from an EMBL/GenBank/DDBJ whole genome shotgun (WGS) entry which is preliminary data.</text>
</comment>
<dbReference type="AlphaFoldDB" id="A0AAV9W629"/>
<evidence type="ECO:0008006" key="4">
    <source>
        <dbReference type="Google" id="ProtNLM"/>
    </source>
</evidence>
<evidence type="ECO:0000256" key="1">
    <source>
        <dbReference type="SAM" id="MobiDB-lite"/>
    </source>
</evidence>
<keyword evidence="3" id="KW-1185">Reference proteome</keyword>
<organism evidence="2 3">
    <name type="scientific">Arthrobotrys musiformis</name>
    <dbReference type="NCBI Taxonomy" id="47236"/>
    <lineage>
        <taxon>Eukaryota</taxon>
        <taxon>Fungi</taxon>
        <taxon>Dikarya</taxon>
        <taxon>Ascomycota</taxon>
        <taxon>Pezizomycotina</taxon>
        <taxon>Orbiliomycetes</taxon>
        <taxon>Orbiliales</taxon>
        <taxon>Orbiliaceae</taxon>
        <taxon>Arthrobotrys</taxon>
    </lineage>
</organism>
<reference evidence="2 3" key="1">
    <citation type="submission" date="2023-08" db="EMBL/GenBank/DDBJ databases">
        <authorList>
            <person name="Palmer J.M."/>
        </authorList>
    </citation>
    <scope>NUCLEOTIDE SEQUENCE [LARGE SCALE GENOMIC DNA]</scope>
    <source>
        <strain evidence="2 3">TWF481</strain>
    </source>
</reference>
<protein>
    <recommendedName>
        <fullName evidence="4">BTB domain-containing protein</fullName>
    </recommendedName>
</protein>
<gene>
    <name evidence="2" type="ORF">TWF481_009880</name>
</gene>
<evidence type="ECO:0000313" key="3">
    <source>
        <dbReference type="Proteomes" id="UP001370758"/>
    </source>
</evidence>
<name>A0AAV9W629_9PEZI</name>
<proteinExistence type="predicted"/>
<dbReference type="EMBL" id="JAVHJL010000006">
    <property type="protein sequence ID" value="KAK6502069.1"/>
    <property type="molecule type" value="Genomic_DNA"/>
</dbReference>
<sequence length="429" mass="47770">MVTTRSASLRHRKSGRNARNQAPEVEDRSVAPPDRLPNAAPPPSIPADIPPAIPPALPPAVPPPVHPSASRPPPPPRLGSNQQSNRLSWMGPAEFKEEDVDIDLRQVVVRVVDDANHDITIIMTHHQHRFRYFVSRNVLSLSSPAIHQMLQTNVKLELPTGGDPGQSPEESEWTLHLEGSPQAMHVVLMMLHLKAIDGFFNISFELFTEISVLCDKYGWQDALRPWVRSWLDKFTKNVLKPGHENWLYAAKVFGSDKKVKELIAALAEEISTPNDGGSFVFRREKRISKALWPEAITNQIMQLRSTEIMKLSTAIRSLVDTLKDGSADCRRLCSSQSCIDHALGSLLRSVSQNGLSILLDTHKEWPGSVNVLRDHLSAVRFDTLEKLTPSHTCALGTLKDKYYLLVQAGAKKEAPAPPAFGLQTFPFFE</sequence>
<evidence type="ECO:0000313" key="2">
    <source>
        <dbReference type="EMBL" id="KAK6502069.1"/>
    </source>
</evidence>
<accession>A0AAV9W629</accession>
<feature type="compositionally biased region" description="Pro residues" evidence="1">
    <location>
        <begin position="39"/>
        <end position="77"/>
    </location>
</feature>
<feature type="region of interest" description="Disordered" evidence="1">
    <location>
        <begin position="1"/>
        <end position="85"/>
    </location>
</feature>
<dbReference type="Proteomes" id="UP001370758">
    <property type="component" value="Unassembled WGS sequence"/>
</dbReference>